<dbReference type="SUPFAM" id="SSF52374">
    <property type="entry name" value="Nucleotidylyl transferase"/>
    <property type="match status" value="1"/>
</dbReference>
<evidence type="ECO:0000313" key="10">
    <source>
        <dbReference type="Proteomes" id="UP000245468"/>
    </source>
</evidence>
<protein>
    <recommendedName>
        <fullName evidence="8">Pantothenate synthetase</fullName>
        <shortName evidence="8">PS</shortName>
        <ecNumber evidence="8">6.3.2.1</ecNumber>
    </recommendedName>
    <alternativeName>
        <fullName evidence="8">Pantoate--beta-alanine ligase</fullName>
    </alternativeName>
    <alternativeName>
        <fullName evidence="8">Pantoate-activating enzyme</fullName>
    </alternativeName>
</protein>
<dbReference type="InterPro" id="IPR042176">
    <property type="entry name" value="Pantoate_ligase_C"/>
</dbReference>
<comment type="similarity">
    <text evidence="2 8">Belongs to the pantothenate synthetase family.</text>
</comment>
<dbReference type="UniPathway" id="UPA00028">
    <property type="reaction ID" value="UER00005"/>
</dbReference>
<keyword evidence="8" id="KW-0963">Cytoplasm</keyword>
<dbReference type="RefSeq" id="WP_109321936.1">
    <property type="nucleotide sequence ID" value="NZ_CP029346.1"/>
</dbReference>
<keyword evidence="4 8" id="KW-0566">Pantothenate biosynthesis</keyword>
<dbReference type="InterPro" id="IPR003721">
    <property type="entry name" value="Pantoate_ligase"/>
</dbReference>
<sequence length="292" mass="33008">MKIFETKQALQDFIDEHRSKNDLIGFVPTMGALHEGHLSLIEKSKEQSAVTVCSIFINPTQFNDPKDFEKYPKTINEDLQKLELAGCEAVFLPSVSEMYPEGMHQLPHCPLGRLEELWEGAHRPGHFQGVCVIVHRLLEAVRPDLLFMGSKDFQQVAVIRQLLAQYSFKPTIELISCETVREASGLAMSSRNVRLSSEQKIQALAIYHGFDTIQKAIKEQITCSTKELERQFAQQLLDAGFESVDYIAFADPKSLEPIIDLSQTFVVLVAAFIGGVRLIDNQLFSHELFKRV</sequence>
<feature type="binding site" evidence="8">
    <location>
        <begin position="188"/>
        <end position="191"/>
    </location>
    <ligand>
        <name>ATP</name>
        <dbReference type="ChEBI" id="CHEBI:30616"/>
    </ligand>
</feature>
<gene>
    <name evidence="8 9" type="primary">panC</name>
    <name evidence="9" type="ORF">HME7025_00285</name>
</gene>
<dbReference type="GO" id="GO:0015940">
    <property type="term" value="P:pantothenate biosynthetic process"/>
    <property type="evidence" value="ECO:0007669"/>
    <property type="project" value="UniProtKB-UniRule"/>
</dbReference>
<dbReference type="NCBIfam" id="TIGR00018">
    <property type="entry name" value="panC"/>
    <property type="match status" value="1"/>
</dbReference>
<dbReference type="PANTHER" id="PTHR21299:SF1">
    <property type="entry name" value="PANTOATE--BETA-ALANINE LIGASE"/>
    <property type="match status" value="1"/>
</dbReference>
<name>A0A2S2DS31_9BACT</name>
<evidence type="ECO:0000256" key="3">
    <source>
        <dbReference type="ARBA" id="ARBA00022598"/>
    </source>
</evidence>
<dbReference type="EMBL" id="CP029346">
    <property type="protein sequence ID" value="AWL08168.1"/>
    <property type="molecule type" value="Genomic_DNA"/>
</dbReference>
<feature type="binding site" evidence="8">
    <location>
        <position position="61"/>
    </location>
    <ligand>
        <name>beta-alanine</name>
        <dbReference type="ChEBI" id="CHEBI:57966"/>
    </ligand>
</feature>
<dbReference type="GO" id="GO:0005829">
    <property type="term" value="C:cytosol"/>
    <property type="evidence" value="ECO:0007669"/>
    <property type="project" value="TreeGrafter"/>
</dbReference>
<reference evidence="10" key="1">
    <citation type="submission" date="2018-05" db="EMBL/GenBank/DDBJ databases">
        <title>Pseudarcicella sp. HME7025 Genome sequencing and assembly.</title>
        <authorList>
            <person name="Kim H."/>
            <person name="Kang H."/>
            <person name="Joh K."/>
        </authorList>
    </citation>
    <scope>NUCLEOTIDE SEQUENCE [LARGE SCALE GENOMIC DNA]</scope>
    <source>
        <strain evidence="10">HME7025</strain>
    </source>
</reference>
<evidence type="ECO:0000256" key="6">
    <source>
        <dbReference type="ARBA" id="ARBA00022840"/>
    </source>
</evidence>
<dbReference type="GO" id="GO:0005524">
    <property type="term" value="F:ATP binding"/>
    <property type="evidence" value="ECO:0007669"/>
    <property type="project" value="UniProtKB-KW"/>
</dbReference>
<dbReference type="AlphaFoldDB" id="A0A2S2DS31"/>
<dbReference type="Gene3D" id="3.40.50.620">
    <property type="entry name" value="HUPs"/>
    <property type="match status" value="1"/>
</dbReference>
<dbReference type="InterPro" id="IPR014729">
    <property type="entry name" value="Rossmann-like_a/b/a_fold"/>
</dbReference>
<feature type="binding site" evidence="8">
    <location>
        <begin position="149"/>
        <end position="152"/>
    </location>
    <ligand>
        <name>ATP</name>
        <dbReference type="ChEBI" id="CHEBI:30616"/>
    </ligand>
</feature>
<feature type="binding site" evidence="8">
    <location>
        <begin position="30"/>
        <end position="37"/>
    </location>
    <ligand>
        <name>ATP</name>
        <dbReference type="ChEBI" id="CHEBI:30616"/>
    </ligand>
</feature>
<organism evidence="9 10">
    <name type="scientific">Aquirufa nivalisilvae</name>
    <dbReference type="NCBI Taxonomy" id="2516557"/>
    <lineage>
        <taxon>Bacteria</taxon>
        <taxon>Pseudomonadati</taxon>
        <taxon>Bacteroidota</taxon>
        <taxon>Cytophagia</taxon>
        <taxon>Cytophagales</taxon>
        <taxon>Flectobacillaceae</taxon>
        <taxon>Aquirufa</taxon>
    </lineage>
</organism>
<comment type="miscellaneous">
    <text evidence="8">The reaction proceeds by a bi uni uni bi ping pong mechanism.</text>
</comment>
<feature type="binding site" evidence="8">
    <location>
        <position position="155"/>
    </location>
    <ligand>
        <name>(R)-pantoate</name>
        <dbReference type="ChEBI" id="CHEBI:15980"/>
    </ligand>
</feature>
<evidence type="ECO:0000256" key="2">
    <source>
        <dbReference type="ARBA" id="ARBA00009256"/>
    </source>
</evidence>
<proteinExistence type="inferred from homology"/>
<comment type="subunit">
    <text evidence="8">Homodimer.</text>
</comment>
<dbReference type="GO" id="GO:0004592">
    <property type="term" value="F:pantoate-beta-alanine ligase activity"/>
    <property type="evidence" value="ECO:0007669"/>
    <property type="project" value="UniProtKB-UniRule"/>
</dbReference>
<evidence type="ECO:0000256" key="1">
    <source>
        <dbReference type="ARBA" id="ARBA00004990"/>
    </source>
</evidence>
<dbReference type="KEGG" id="psez:HME7025_00285"/>
<dbReference type="PANTHER" id="PTHR21299">
    <property type="entry name" value="CYTIDYLATE KINASE/PANTOATE-BETA-ALANINE LIGASE"/>
    <property type="match status" value="1"/>
</dbReference>
<evidence type="ECO:0000256" key="7">
    <source>
        <dbReference type="ARBA" id="ARBA00048258"/>
    </source>
</evidence>
<dbReference type="Proteomes" id="UP000245468">
    <property type="component" value="Chromosome"/>
</dbReference>
<dbReference type="Gene3D" id="3.30.1300.10">
    <property type="entry name" value="Pantoate-beta-alanine ligase, C-terminal domain"/>
    <property type="match status" value="1"/>
</dbReference>
<dbReference type="OrthoDB" id="9773087at2"/>
<dbReference type="EC" id="6.3.2.1" evidence="8"/>
<comment type="catalytic activity">
    <reaction evidence="7 8">
        <text>(R)-pantoate + beta-alanine + ATP = (R)-pantothenate + AMP + diphosphate + H(+)</text>
        <dbReference type="Rhea" id="RHEA:10912"/>
        <dbReference type="ChEBI" id="CHEBI:15378"/>
        <dbReference type="ChEBI" id="CHEBI:15980"/>
        <dbReference type="ChEBI" id="CHEBI:29032"/>
        <dbReference type="ChEBI" id="CHEBI:30616"/>
        <dbReference type="ChEBI" id="CHEBI:33019"/>
        <dbReference type="ChEBI" id="CHEBI:57966"/>
        <dbReference type="ChEBI" id="CHEBI:456215"/>
        <dbReference type="EC" id="6.3.2.1"/>
    </reaction>
</comment>
<keyword evidence="6 8" id="KW-0067">ATP-binding</keyword>
<keyword evidence="3 8" id="KW-0436">Ligase</keyword>
<keyword evidence="10" id="KW-1185">Reference proteome</keyword>
<evidence type="ECO:0000256" key="8">
    <source>
        <dbReference type="HAMAP-Rule" id="MF_00158"/>
    </source>
</evidence>
<feature type="active site" description="Proton donor" evidence="8">
    <location>
        <position position="37"/>
    </location>
</feature>
<evidence type="ECO:0000256" key="5">
    <source>
        <dbReference type="ARBA" id="ARBA00022741"/>
    </source>
</evidence>
<keyword evidence="5 8" id="KW-0547">Nucleotide-binding</keyword>
<evidence type="ECO:0000313" key="9">
    <source>
        <dbReference type="EMBL" id="AWL08168.1"/>
    </source>
</evidence>
<comment type="function">
    <text evidence="8">Catalyzes the condensation of pantoate with beta-alanine in an ATP-dependent reaction via a pantoyl-adenylate intermediate.</text>
</comment>
<accession>A0A2S2DS31</accession>
<dbReference type="HAMAP" id="MF_00158">
    <property type="entry name" value="PanC"/>
    <property type="match status" value="1"/>
</dbReference>
<dbReference type="Pfam" id="PF02569">
    <property type="entry name" value="Pantoate_ligase"/>
    <property type="match status" value="1"/>
</dbReference>
<feature type="binding site" evidence="8">
    <location>
        <position position="61"/>
    </location>
    <ligand>
        <name>(R)-pantoate</name>
        <dbReference type="ChEBI" id="CHEBI:15980"/>
    </ligand>
</feature>
<comment type="pathway">
    <text evidence="1 8">Cofactor biosynthesis; (R)-pantothenate biosynthesis; (R)-pantothenate from (R)-pantoate and beta-alanine: step 1/1.</text>
</comment>
<comment type="subcellular location">
    <subcellularLocation>
        <location evidence="8">Cytoplasm</location>
    </subcellularLocation>
</comment>
<feature type="binding site" evidence="8">
    <location>
        <position position="180"/>
    </location>
    <ligand>
        <name>ATP</name>
        <dbReference type="ChEBI" id="CHEBI:30616"/>
    </ligand>
</feature>
<evidence type="ECO:0000256" key="4">
    <source>
        <dbReference type="ARBA" id="ARBA00022655"/>
    </source>
</evidence>
<dbReference type="CDD" id="cd00560">
    <property type="entry name" value="PanC"/>
    <property type="match status" value="1"/>
</dbReference>